<organism evidence="3 4">
    <name type="scientific">Jejudonia soesokkakensis</name>
    <dbReference type="NCBI Taxonomy" id="1323432"/>
    <lineage>
        <taxon>Bacteria</taxon>
        <taxon>Pseudomonadati</taxon>
        <taxon>Bacteroidota</taxon>
        <taxon>Flavobacteriia</taxon>
        <taxon>Flavobacteriales</taxon>
        <taxon>Flavobacteriaceae</taxon>
        <taxon>Jejudonia</taxon>
    </lineage>
</organism>
<accession>A0ABW2MTU6</accession>
<dbReference type="InterPro" id="IPR054828">
    <property type="entry name" value="Vit_B12_bind_prot"/>
</dbReference>
<dbReference type="RefSeq" id="WP_380218343.1">
    <property type="nucleotide sequence ID" value="NZ_JBHTBN010000006.1"/>
</dbReference>
<name>A0ABW2MTU6_9FLAO</name>
<dbReference type="Proteomes" id="UP001596415">
    <property type="component" value="Unassembled WGS sequence"/>
</dbReference>
<dbReference type="NCBIfam" id="NF038402">
    <property type="entry name" value="TroA_like"/>
    <property type="match status" value="1"/>
</dbReference>
<evidence type="ECO:0000313" key="3">
    <source>
        <dbReference type="EMBL" id="MFC7358379.1"/>
    </source>
</evidence>
<protein>
    <submittedName>
        <fullName evidence="3">ABC transporter substrate-binding protein</fullName>
    </submittedName>
</protein>
<dbReference type="Gene3D" id="3.40.50.1980">
    <property type="entry name" value="Nitrogenase molybdenum iron protein domain"/>
    <property type="match status" value="2"/>
</dbReference>
<keyword evidence="1" id="KW-0732">Signal</keyword>
<comment type="caution">
    <text evidence="3">The sequence shown here is derived from an EMBL/GenBank/DDBJ whole genome shotgun (WGS) entry which is preliminary data.</text>
</comment>
<gene>
    <name evidence="3" type="ORF">ACFQO1_11825</name>
</gene>
<dbReference type="PROSITE" id="PS50983">
    <property type="entry name" value="FE_B12_PBP"/>
    <property type="match status" value="1"/>
</dbReference>
<dbReference type="InterPro" id="IPR050902">
    <property type="entry name" value="ABC_Transporter_SBP"/>
</dbReference>
<evidence type="ECO:0000313" key="4">
    <source>
        <dbReference type="Proteomes" id="UP001596415"/>
    </source>
</evidence>
<dbReference type="PANTHER" id="PTHR30535">
    <property type="entry name" value="VITAMIN B12-BINDING PROTEIN"/>
    <property type="match status" value="1"/>
</dbReference>
<evidence type="ECO:0000256" key="1">
    <source>
        <dbReference type="ARBA" id="ARBA00022729"/>
    </source>
</evidence>
<dbReference type="Pfam" id="PF01497">
    <property type="entry name" value="Peripla_BP_2"/>
    <property type="match status" value="1"/>
</dbReference>
<keyword evidence="4" id="KW-1185">Reference proteome</keyword>
<dbReference type="SUPFAM" id="SSF53807">
    <property type="entry name" value="Helical backbone' metal receptor"/>
    <property type="match status" value="1"/>
</dbReference>
<sequence length="259" mass="30212">MEVIDQLGRKLHFDTIPKRIVSLVPSQTELLVDLGLEDRIIGITKFCVHPLHLRKTKAIVGGTKQVHFNKIAELEPEIIICNKEENTEEMVIELQKIAPVWVSEIIDIKSNNEMITQLGRLFSVSEKASEIIKSINNELKTFRQFIDTKAVRKVAYLIWKNPYMAAGRNTFIDFLLKQNKYENIFQQKESRYPEILMDELKDAEVILLSSEPFPFKDKNVFEIKNTLNNDVEVRLVDGEYFSWYGSRLKNAFSYFKELH</sequence>
<dbReference type="PANTHER" id="PTHR30535:SF34">
    <property type="entry name" value="MOLYBDATE-BINDING PROTEIN MOLA"/>
    <property type="match status" value="1"/>
</dbReference>
<dbReference type="InterPro" id="IPR002491">
    <property type="entry name" value="ABC_transptr_periplasmic_BD"/>
</dbReference>
<feature type="domain" description="Fe/B12 periplasmic-binding" evidence="2">
    <location>
        <begin position="19"/>
        <end position="259"/>
    </location>
</feature>
<reference evidence="4" key="1">
    <citation type="journal article" date="2019" name="Int. J. Syst. Evol. Microbiol.">
        <title>The Global Catalogue of Microorganisms (GCM) 10K type strain sequencing project: providing services to taxonomists for standard genome sequencing and annotation.</title>
        <authorList>
            <consortium name="The Broad Institute Genomics Platform"/>
            <consortium name="The Broad Institute Genome Sequencing Center for Infectious Disease"/>
            <person name="Wu L."/>
            <person name="Ma J."/>
        </authorList>
    </citation>
    <scope>NUCLEOTIDE SEQUENCE [LARGE SCALE GENOMIC DNA]</scope>
    <source>
        <strain evidence="4">CGMCC 1.16306</strain>
    </source>
</reference>
<dbReference type="EMBL" id="JBHTBN010000006">
    <property type="protein sequence ID" value="MFC7358379.1"/>
    <property type="molecule type" value="Genomic_DNA"/>
</dbReference>
<proteinExistence type="predicted"/>
<evidence type="ECO:0000259" key="2">
    <source>
        <dbReference type="PROSITE" id="PS50983"/>
    </source>
</evidence>